<dbReference type="Pfam" id="PF01740">
    <property type="entry name" value="STAS"/>
    <property type="match status" value="1"/>
</dbReference>
<evidence type="ECO:0000313" key="4">
    <source>
        <dbReference type="EMBL" id="GEO33157.1"/>
    </source>
</evidence>
<feature type="domain" description="STAS" evidence="3">
    <location>
        <begin position="14"/>
        <end position="121"/>
    </location>
</feature>
<dbReference type="Proteomes" id="UP000321181">
    <property type="component" value="Unassembled WGS sequence"/>
</dbReference>
<keyword evidence="5" id="KW-1185">Reference proteome</keyword>
<accession>A0A512D9U4</accession>
<dbReference type="InterPro" id="IPR036513">
    <property type="entry name" value="STAS_dom_sf"/>
</dbReference>
<dbReference type="Gene3D" id="3.30.750.24">
    <property type="entry name" value="STAS domain"/>
    <property type="match status" value="1"/>
</dbReference>
<reference evidence="4 5" key="1">
    <citation type="submission" date="2019-07" db="EMBL/GenBank/DDBJ databases">
        <title>Whole genome shotgun sequence of Cellulomonas aerilata NBRC 106308.</title>
        <authorList>
            <person name="Hosoyama A."/>
            <person name="Uohara A."/>
            <person name="Ohji S."/>
            <person name="Ichikawa N."/>
        </authorList>
    </citation>
    <scope>NUCLEOTIDE SEQUENCE [LARGE SCALE GENOMIC DNA]</scope>
    <source>
        <strain evidence="4 5">NBRC 106308</strain>
    </source>
</reference>
<organism evidence="4 5">
    <name type="scientific">Cellulomonas aerilata</name>
    <dbReference type="NCBI Taxonomy" id="515326"/>
    <lineage>
        <taxon>Bacteria</taxon>
        <taxon>Bacillati</taxon>
        <taxon>Actinomycetota</taxon>
        <taxon>Actinomycetes</taxon>
        <taxon>Micrococcales</taxon>
        <taxon>Cellulomonadaceae</taxon>
        <taxon>Cellulomonas</taxon>
    </lineage>
</organism>
<comment type="caution">
    <text evidence="4">The sequence shown here is derived from an EMBL/GenBank/DDBJ whole genome shotgun (WGS) entry which is preliminary data.</text>
</comment>
<name>A0A512D9U4_9CELL</name>
<dbReference type="InterPro" id="IPR003658">
    <property type="entry name" value="Anti-sigma_ant"/>
</dbReference>
<gene>
    <name evidence="4" type="primary">rsbV_2</name>
    <name evidence="4" type="ORF">CAE01nite_08820</name>
</gene>
<dbReference type="SUPFAM" id="SSF52091">
    <property type="entry name" value="SpoIIaa-like"/>
    <property type="match status" value="1"/>
</dbReference>
<comment type="similarity">
    <text evidence="1 2">Belongs to the anti-sigma-factor antagonist family.</text>
</comment>
<dbReference type="AlphaFoldDB" id="A0A512D9U4"/>
<dbReference type="PANTHER" id="PTHR33495">
    <property type="entry name" value="ANTI-SIGMA FACTOR ANTAGONIST TM_1081-RELATED-RELATED"/>
    <property type="match status" value="1"/>
</dbReference>
<protein>
    <recommendedName>
        <fullName evidence="2">Anti-sigma factor antagonist</fullName>
    </recommendedName>
</protein>
<dbReference type="InterPro" id="IPR002645">
    <property type="entry name" value="STAS_dom"/>
</dbReference>
<dbReference type="EMBL" id="BJYY01000003">
    <property type="protein sequence ID" value="GEO33157.1"/>
    <property type="molecule type" value="Genomic_DNA"/>
</dbReference>
<dbReference type="NCBIfam" id="TIGR00377">
    <property type="entry name" value="ant_ant_sig"/>
    <property type="match status" value="1"/>
</dbReference>
<evidence type="ECO:0000256" key="2">
    <source>
        <dbReference type="RuleBase" id="RU003749"/>
    </source>
</evidence>
<sequence length="121" mass="12942">MIGDGGRRESAVDASARTTTYGDHVVVHVAGDIDVHTVGLLRDHLGPPVEAGRDLVVDLSRVTFLDSTGLGVLVTARKKADVRGGRMQLVVAGERVMKVFRITALTRLFTIHPTLETALAT</sequence>
<proteinExistence type="inferred from homology"/>
<dbReference type="GO" id="GO:0043856">
    <property type="term" value="F:anti-sigma factor antagonist activity"/>
    <property type="evidence" value="ECO:0007669"/>
    <property type="project" value="InterPro"/>
</dbReference>
<dbReference type="PROSITE" id="PS50801">
    <property type="entry name" value="STAS"/>
    <property type="match status" value="1"/>
</dbReference>
<dbReference type="PANTHER" id="PTHR33495:SF2">
    <property type="entry name" value="ANTI-SIGMA FACTOR ANTAGONIST TM_1081-RELATED"/>
    <property type="match status" value="1"/>
</dbReference>
<evidence type="ECO:0000256" key="1">
    <source>
        <dbReference type="ARBA" id="ARBA00009013"/>
    </source>
</evidence>
<evidence type="ECO:0000313" key="5">
    <source>
        <dbReference type="Proteomes" id="UP000321181"/>
    </source>
</evidence>
<dbReference type="CDD" id="cd07043">
    <property type="entry name" value="STAS_anti-anti-sigma_factors"/>
    <property type="match status" value="1"/>
</dbReference>
<evidence type="ECO:0000259" key="3">
    <source>
        <dbReference type="PROSITE" id="PS50801"/>
    </source>
</evidence>